<evidence type="ECO:0000313" key="1">
    <source>
        <dbReference type="EMBL" id="UWM54387.1"/>
    </source>
</evidence>
<dbReference type="Proteomes" id="UP001057580">
    <property type="component" value="Chromosome"/>
</dbReference>
<name>A0A9E7R2E9_9EURY</name>
<dbReference type="KEGG" id="ssai:N0B31_19995"/>
<organism evidence="1 2">
    <name type="scientific">Salinirubellus salinus</name>
    <dbReference type="NCBI Taxonomy" id="1364945"/>
    <lineage>
        <taxon>Archaea</taxon>
        <taxon>Methanobacteriati</taxon>
        <taxon>Methanobacteriota</taxon>
        <taxon>Stenosarchaea group</taxon>
        <taxon>Halobacteria</taxon>
        <taxon>Halobacteriales</taxon>
        <taxon>Natronomonadaceae</taxon>
        <taxon>Salinirubellus</taxon>
    </lineage>
</organism>
<dbReference type="RefSeq" id="WP_260593407.1">
    <property type="nucleotide sequence ID" value="NZ_CP104003.1"/>
</dbReference>
<gene>
    <name evidence="1" type="ORF">N0B31_19995</name>
</gene>
<keyword evidence="2" id="KW-1185">Reference proteome</keyword>
<proteinExistence type="predicted"/>
<dbReference type="EMBL" id="CP104003">
    <property type="protein sequence ID" value="UWM54387.1"/>
    <property type="molecule type" value="Genomic_DNA"/>
</dbReference>
<reference evidence="1" key="1">
    <citation type="submission" date="2022-09" db="EMBL/GenBank/DDBJ databases">
        <title>Diverse halophilic archaea isolated from saline environments.</title>
        <authorList>
            <person name="Cui H.-L."/>
        </authorList>
    </citation>
    <scope>NUCLEOTIDE SEQUENCE</scope>
    <source>
        <strain evidence="1">ZS-35-S2</strain>
    </source>
</reference>
<dbReference type="AlphaFoldDB" id="A0A9E7R2E9"/>
<protein>
    <submittedName>
        <fullName evidence="1">Uncharacterized protein</fullName>
    </submittedName>
</protein>
<evidence type="ECO:0000313" key="2">
    <source>
        <dbReference type="Proteomes" id="UP001057580"/>
    </source>
</evidence>
<sequence length="348" mass="37899">MTENHQYNTPKKGSTDWHIPLNENFKLIDSDVEIRDSDANKGSYTPKSGAKFLATDTGRVYVGDGSQWEFFGNINRSDGDLLVQDTEPQSPSVKDVWIDTGNAGLNVWTSSGWLTIAGTGPDSGGSSGDDVTTSTGTVFDAETNDLSAFGGEDLTLFELTSDSSLTIDGSRSLMRERTNGDNRDDNYRTIASVSGLPVYPSVGDTFRCDVRIDTANTYGGVLWGVQNTGSVSNPEQGYRIRIDAGASPGVEMERVTETRHQHNIDSLSSLSAIETEVSTGQVYTLEVTWNSDGTMPYTIYNSDGSVFVEDQNPTADTTWTSGGIGFMYNESYKNPTTQRAVYDNYEIV</sequence>
<dbReference type="GeneID" id="74944755"/>
<accession>A0A9E7R2E9</accession>